<protein>
    <recommendedName>
        <fullName evidence="1">DSBA-like thioredoxin domain-containing protein</fullName>
    </recommendedName>
</protein>
<keyword evidence="3" id="KW-1185">Reference proteome</keyword>
<evidence type="ECO:0000313" key="2">
    <source>
        <dbReference type="EMBL" id="KAK3302627.1"/>
    </source>
</evidence>
<dbReference type="RefSeq" id="XP_062718407.1">
    <property type="nucleotide sequence ID" value="XM_062869992.1"/>
</dbReference>
<name>A0AAJ0LYQ1_9PEZI</name>
<evidence type="ECO:0000259" key="1">
    <source>
        <dbReference type="Pfam" id="PF01323"/>
    </source>
</evidence>
<dbReference type="InterPro" id="IPR001853">
    <property type="entry name" value="DSBA-like_thioredoxin_dom"/>
</dbReference>
<organism evidence="2 3">
    <name type="scientific">Chaetomium strumarium</name>
    <dbReference type="NCBI Taxonomy" id="1170767"/>
    <lineage>
        <taxon>Eukaryota</taxon>
        <taxon>Fungi</taxon>
        <taxon>Dikarya</taxon>
        <taxon>Ascomycota</taxon>
        <taxon>Pezizomycotina</taxon>
        <taxon>Sordariomycetes</taxon>
        <taxon>Sordariomycetidae</taxon>
        <taxon>Sordariales</taxon>
        <taxon>Chaetomiaceae</taxon>
        <taxon>Chaetomium</taxon>
    </lineage>
</organism>
<reference evidence="2" key="1">
    <citation type="journal article" date="2023" name="Mol. Phylogenet. Evol.">
        <title>Genome-scale phylogeny and comparative genomics of the fungal order Sordariales.</title>
        <authorList>
            <person name="Hensen N."/>
            <person name="Bonometti L."/>
            <person name="Westerberg I."/>
            <person name="Brannstrom I.O."/>
            <person name="Guillou S."/>
            <person name="Cros-Aarteil S."/>
            <person name="Calhoun S."/>
            <person name="Haridas S."/>
            <person name="Kuo A."/>
            <person name="Mondo S."/>
            <person name="Pangilinan J."/>
            <person name="Riley R."/>
            <person name="LaButti K."/>
            <person name="Andreopoulos B."/>
            <person name="Lipzen A."/>
            <person name="Chen C."/>
            <person name="Yan M."/>
            <person name="Daum C."/>
            <person name="Ng V."/>
            <person name="Clum A."/>
            <person name="Steindorff A."/>
            <person name="Ohm R.A."/>
            <person name="Martin F."/>
            <person name="Silar P."/>
            <person name="Natvig D.O."/>
            <person name="Lalanne C."/>
            <person name="Gautier V."/>
            <person name="Ament-Velasquez S.L."/>
            <person name="Kruys A."/>
            <person name="Hutchinson M.I."/>
            <person name="Powell A.J."/>
            <person name="Barry K."/>
            <person name="Miller A.N."/>
            <person name="Grigoriev I.V."/>
            <person name="Debuchy R."/>
            <person name="Gladieux P."/>
            <person name="Hiltunen Thoren M."/>
            <person name="Johannesson H."/>
        </authorList>
    </citation>
    <scope>NUCLEOTIDE SEQUENCE</scope>
    <source>
        <strain evidence="2">CBS 333.67</strain>
    </source>
</reference>
<dbReference type="Gene3D" id="3.40.30.10">
    <property type="entry name" value="Glutaredoxin"/>
    <property type="match status" value="1"/>
</dbReference>
<dbReference type="Proteomes" id="UP001273166">
    <property type="component" value="Unassembled WGS sequence"/>
</dbReference>
<dbReference type="SUPFAM" id="SSF52833">
    <property type="entry name" value="Thioredoxin-like"/>
    <property type="match status" value="1"/>
</dbReference>
<dbReference type="EMBL" id="JAUDZG010000007">
    <property type="protein sequence ID" value="KAK3302627.1"/>
    <property type="molecule type" value="Genomic_DNA"/>
</dbReference>
<sequence length="101" mass="11116">MELFGDYFEGTGDITSYDTLVRVGVRAGIDGEEVRARLESGKGGAEVDAQVGDAKSKGIRGVPHTTPFKAGARWMGRRILSTLSRFLPRSRREIDLGSRFR</sequence>
<dbReference type="GO" id="GO:0016491">
    <property type="term" value="F:oxidoreductase activity"/>
    <property type="evidence" value="ECO:0007669"/>
    <property type="project" value="InterPro"/>
</dbReference>
<dbReference type="Pfam" id="PF01323">
    <property type="entry name" value="DSBA"/>
    <property type="match status" value="1"/>
</dbReference>
<proteinExistence type="predicted"/>
<evidence type="ECO:0000313" key="3">
    <source>
        <dbReference type="Proteomes" id="UP001273166"/>
    </source>
</evidence>
<reference evidence="2" key="2">
    <citation type="submission" date="2023-06" db="EMBL/GenBank/DDBJ databases">
        <authorList>
            <consortium name="Lawrence Berkeley National Laboratory"/>
            <person name="Mondo S.J."/>
            <person name="Hensen N."/>
            <person name="Bonometti L."/>
            <person name="Westerberg I."/>
            <person name="Brannstrom I.O."/>
            <person name="Guillou S."/>
            <person name="Cros-Aarteil S."/>
            <person name="Calhoun S."/>
            <person name="Haridas S."/>
            <person name="Kuo A."/>
            <person name="Pangilinan J."/>
            <person name="Riley R."/>
            <person name="Labutti K."/>
            <person name="Andreopoulos B."/>
            <person name="Lipzen A."/>
            <person name="Chen C."/>
            <person name="Yanf M."/>
            <person name="Daum C."/>
            <person name="Ng V."/>
            <person name="Clum A."/>
            <person name="Steindorff A."/>
            <person name="Ohm R."/>
            <person name="Martin F."/>
            <person name="Silar P."/>
            <person name="Natvig D."/>
            <person name="Lalanne C."/>
            <person name="Gautier V."/>
            <person name="Ament-Velasquez S.L."/>
            <person name="Kruys A."/>
            <person name="Hutchinson M.I."/>
            <person name="Powell A.J."/>
            <person name="Barry K."/>
            <person name="Miller A.N."/>
            <person name="Grigoriev I.V."/>
            <person name="Debuchy R."/>
            <person name="Gladieux P."/>
            <person name="Thoren M.H."/>
            <person name="Johannesson H."/>
        </authorList>
    </citation>
    <scope>NUCLEOTIDE SEQUENCE</scope>
    <source>
        <strain evidence="2">CBS 333.67</strain>
    </source>
</reference>
<comment type="caution">
    <text evidence="2">The sequence shown here is derived from an EMBL/GenBank/DDBJ whole genome shotgun (WGS) entry which is preliminary data.</text>
</comment>
<dbReference type="GeneID" id="87888821"/>
<dbReference type="InterPro" id="IPR036249">
    <property type="entry name" value="Thioredoxin-like_sf"/>
</dbReference>
<gene>
    <name evidence="2" type="ORF">B0T15DRAFT_543478</name>
</gene>
<accession>A0AAJ0LYQ1</accession>
<feature type="domain" description="DSBA-like thioredoxin" evidence="1">
    <location>
        <begin position="2"/>
        <end position="83"/>
    </location>
</feature>
<dbReference type="AlphaFoldDB" id="A0AAJ0LYQ1"/>